<protein>
    <recommendedName>
        <fullName evidence="3">Deoxynucleotide monophosphate kinase</fullName>
    </recommendedName>
</protein>
<dbReference type="Proteomes" id="UP000060630">
    <property type="component" value="Unassembled WGS sequence"/>
</dbReference>
<proteinExistence type="predicted"/>
<sequence>MGLRGSGKDTAAQFLVALGWRRIAFADALYLEVAEAFGVTVEFIGRRETKESPLPELALINCKDEVFVGCFLAYDDARLKAEGAPQPSRLTQLTQPRSPREIMQVWGTEYRRQMYTDDYWRAQVKKVVKAHPETNFVITDVRFPDEGHLVEEDLGGQLGRIRRPGLGGANDKTLLHASEVAMLDYPIALEFLNEEGDAGLENFRTSVLRAFH</sequence>
<dbReference type="InterPro" id="IPR027417">
    <property type="entry name" value="P-loop_NTPase"/>
</dbReference>
<reference evidence="1 2" key="1">
    <citation type="submission" date="2015-11" db="EMBL/GenBank/DDBJ databases">
        <title>Expanding the genomic diversity of Burkholderia species for the development of highly accurate diagnostics.</title>
        <authorList>
            <person name="Sahl J."/>
            <person name="Keim P."/>
            <person name="Wagner D."/>
        </authorList>
    </citation>
    <scope>NUCLEOTIDE SEQUENCE [LARGE SCALE GENOMIC DNA]</scope>
    <source>
        <strain evidence="1 2">MSMB2087WGS</strain>
    </source>
</reference>
<name>A0A106QDS5_9BURK</name>
<accession>A0A106QDS5</accession>
<organism evidence="1 2">
    <name type="scientific">Burkholderia ubonensis</name>
    <dbReference type="NCBI Taxonomy" id="101571"/>
    <lineage>
        <taxon>Bacteria</taxon>
        <taxon>Pseudomonadati</taxon>
        <taxon>Pseudomonadota</taxon>
        <taxon>Betaproteobacteria</taxon>
        <taxon>Burkholderiales</taxon>
        <taxon>Burkholderiaceae</taxon>
        <taxon>Burkholderia</taxon>
        <taxon>Burkholderia cepacia complex</taxon>
    </lineage>
</organism>
<gene>
    <name evidence="1" type="ORF">WL29_23175</name>
</gene>
<evidence type="ECO:0000313" key="1">
    <source>
        <dbReference type="EMBL" id="KWA84264.1"/>
    </source>
</evidence>
<evidence type="ECO:0008006" key="3">
    <source>
        <dbReference type="Google" id="ProtNLM"/>
    </source>
</evidence>
<dbReference type="EMBL" id="LPHD01000049">
    <property type="protein sequence ID" value="KWA84264.1"/>
    <property type="molecule type" value="Genomic_DNA"/>
</dbReference>
<dbReference type="AlphaFoldDB" id="A0A106QDS5"/>
<evidence type="ECO:0000313" key="2">
    <source>
        <dbReference type="Proteomes" id="UP000060630"/>
    </source>
</evidence>
<comment type="caution">
    <text evidence="1">The sequence shown here is derived from an EMBL/GenBank/DDBJ whole genome shotgun (WGS) entry which is preliminary data.</text>
</comment>
<dbReference type="Gene3D" id="3.40.50.300">
    <property type="entry name" value="P-loop containing nucleotide triphosphate hydrolases"/>
    <property type="match status" value="1"/>
</dbReference>